<gene>
    <name evidence="5" type="primary">rpmF</name>
    <name evidence="7" type="ORF">A2134_01495</name>
</gene>
<dbReference type="PANTHER" id="PTHR35534">
    <property type="entry name" value="50S RIBOSOMAL PROTEIN L32"/>
    <property type="match status" value="1"/>
</dbReference>
<dbReference type="GO" id="GO:0006412">
    <property type="term" value="P:translation"/>
    <property type="evidence" value="ECO:0007669"/>
    <property type="project" value="UniProtKB-UniRule"/>
</dbReference>
<dbReference type="AlphaFoldDB" id="A0A1G1WCM6"/>
<dbReference type="STRING" id="1802595.A2134_01495"/>
<feature type="region of interest" description="Disordered" evidence="6">
    <location>
        <begin position="1"/>
        <end position="20"/>
    </location>
</feature>
<dbReference type="SUPFAM" id="SSF57829">
    <property type="entry name" value="Zn-binding ribosomal proteins"/>
    <property type="match status" value="1"/>
</dbReference>
<comment type="caution">
    <text evidence="7">The sequence shown here is derived from an EMBL/GenBank/DDBJ whole genome shotgun (WGS) entry which is preliminary data.</text>
</comment>
<keyword evidence="3 5" id="KW-0687">Ribonucleoprotein</keyword>
<name>A0A1G1WCM6_9BACT</name>
<dbReference type="EMBL" id="MHCR01000015">
    <property type="protein sequence ID" value="OGY25452.1"/>
    <property type="molecule type" value="Genomic_DNA"/>
</dbReference>
<evidence type="ECO:0000256" key="2">
    <source>
        <dbReference type="ARBA" id="ARBA00022980"/>
    </source>
</evidence>
<dbReference type="Pfam" id="PF01783">
    <property type="entry name" value="Ribosomal_L32p"/>
    <property type="match status" value="1"/>
</dbReference>
<accession>A0A1G1WCM6</accession>
<evidence type="ECO:0000313" key="7">
    <source>
        <dbReference type="EMBL" id="OGY25452.1"/>
    </source>
</evidence>
<evidence type="ECO:0000256" key="5">
    <source>
        <dbReference type="HAMAP-Rule" id="MF_00340"/>
    </source>
</evidence>
<dbReference type="GO" id="GO:0003735">
    <property type="term" value="F:structural constituent of ribosome"/>
    <property type="evidence" value="ECO:0007669"/>
    <property type="project" value="InterPro"/>
</dbReference>
<evidence type="ECO:0000256" key="6">
    <source>
        <dbReference type="SAM" id="MobiDB-lite"/>
    </source>
</evidence>
<evidence type="ECO:0000256" key="3">
    <source>
        <dbReference type="ARBA" id="ARBA00023274"/>
    </source>
</evidence>
<organism evidence="7 8">
    <name type="scientific">Candidatus Woykebacteria bacterium RBG_16_39_9b</name>
    <dbReference type="NCBI Taxonomy" id="1802595"/>
    <lineage>
        <taxon>Bacteria</taxon>
        <taxon>Candidatus Woykeibacteriota</taxon>
    </lineage>
</organism>
<reference evidence="7 8" key="1">
    <citation type="journal article" date="2016" name="Nat. Commun.">
        <title>Thousands of microbial genomes shed light on interconnected biogeochemical processes in an aquifer system.</title>
        <authorList>
            <person name="Anantharaman K."/>
            <person name="Brown C.T."/>
            <person name="Hug L.A."/>
            <person name="Sharon I."/>
            <person name="Castelle C.J."/>
            <person name="Probst A.J."/>
            <person name="Thomas B.C."/>
            <person name="Singh A."/>
            <person name="Wilkins M.J."/>
            <person name="Karaoz U."/>
            <person name="Brodie E.L."/>
            <person name="Williams K.H."/>
            <person name="Hubbard S.S."/>
            <person name="Banfield J.F."/>
        </authorList>
    </citation>
    <scope>NUCLEOTIDE SEQUENCE [LARGE SCALE GENOMIC DNA]</scope>
</reference>
<dbReference type="InterPro" id="IPR011332">
    <property type="entry name" value="Ribosomal_zn-bd"/>
</dbReference>
<sequence length="76" mass="8532">MGALPKRKISKARKGKRRSSLKIEIPSLAVCPKCGQPKLPHTVCQNCGTYKDLQILKPTTKTSVKKVRRDENESKK</sequence>
<evidence type="ECO:0000313" key="8">
    <source>
        <dbReference type="Proteomes" id="UP000178162"/>
    </source>
</evidence>
<dbReference type="GO" id="GO:0015934">
    <property type="term" value="C:large ribosomal subunit"/>
    <property type="evidence" value="ECO:0007669"/>
    <property type="project" value="InterPro"/>
</dbReference>
<evidence type="ECO:0000256" key="4">
    <source>
        <dbReference type="ARBA" id="ARBA00035178"/>
    </source>
</evidence>
<evidence type="ECO:0000256" key="1">
    <source>
        <dbReference type="ARBA" id="ARBA00008560"/>
    </source>
</evidence>
<dbReference type="InterPro" id="IPR002677">
    <property type="entry name" value="Ribosomal_bL32"/>
</dbReference>
<dbReference type="Proteomes" id="UP000178162">
    <property type="component" value="Unassembled WGS sequence"/>
</dbReference>
<dbReference type="InterPro" id="IPR044957">
    <property type="entry name" value="Ribosomal_bL32_bact"/>
</dbReference>
<proteinExistence type="inferred from homology"/>
<dbReference type="HAMAP" id="MF_00340">
    <property type="entry name" value="Ribosomal_bL32"/>
    <property type="match status" value="1"/>
</dbReference>
<dbReference type="NCBIfam" id="TIGR01031">
    <property type="entry name" value="rpmF_bact"/>
    <property type="match status" value="1"/>
</dbReference>
<dbReference type="PANTHER" id="PTHR35534:SF1">
    <property type="entry name" value="LARGE RIBOSOMAL SUBUNIT PROTEIN BL32"/>
    <property type="match status" value="1"/>
</dbReference>
<comment type="similarity">
    <text evidence="1 5">Belongs to the bacterial ribosomal protein bL32 family.</text>
</comment>
<protein>
    <recommendedName>
        <fullName evidence="4 5">Large ribosomal subunit protein bL32</fullName>
    </recommendedName>
</protein>
<keyword evidence="2 5" id="KW-0689">Ribosomal protein</keyword>